<dbReference type="InterPro" id="IPR036909">
    <property type="entry name" value="Cyt_c-like_dom_sf"/>
</dbReference>
<dbReference type="GO" id="GO:0046872">
    <property type="term" value="F:metal ion binding"/>
    <property type="evidence" value="ECO:0007669"/>
    <property type="project" value="UniProtKB-KW"/>
</dbReference>
<dbReference type="Gene3D" id="1.10.760.10">
    <property type="entry name" value="Cytochrome c-like domain"/>
    <property type="match status" value="2"/>
</dbReference>
<organism evidence="7 8">
    <name type="scientific">Macrococcus lamae</name>
    <dbReference type="NCBI Taxonomy" id="198484"/>
    <lineage>
        <taxon>Bacteria</taxon>
        <taxon>Bacillati</taxon>
        <taxon>Bacillota</taxon>
        <taxon>Bacilli</taxon>
        <taxon>Bacillales</taxon>
        <taxon>Staphylococcaceae</taxon>
        <taxon>Macrococcus</taxon>
    </lineage>
</organism>
<evidence type="ECO:0000256" key="2">
    <source>
        <dbReference type="ARBA" id="ARBA00022723"/>
    </source>
</evidence>
<evidence type="ECO:0000259" key="6">
    <source>
        <dbReference type="PROSITE" id="PS51007"/>
    </source>
</evidence>
<protein>
    <submittedName>
        <fullName evidence="7">C-type cytochrome</fullName>
    </submittedName>
</protein>
<feature type="signal peptide" evidence="5">
    <location>
        <begin position="1"/>
        <end position="17"/>
    </location>
</feature>
<dbReference type="OrthoDB" id="9779283at2"/>
<name>A0A4R6BWH5_9STAP</name>
<comment type="caution">
    <text evidence="7">The sequence shown here is derived from an EMBL/GenBank/DDBJ whole genome shotgun (WGS) entry which is preliminary data.</text>
</comment>
<keyword evidence="1 4" id="KW-0349">Heme</keyword>
<dbReference type="Proteomes" id="UP000294802">
    <property type="component" value="Unassembled WGS sequence"/>
</dbReference>
<keyword evidence="8" id="KW-1185">Reference proteome</keyword>
<feature type="chain" id="PRO_5038975965" evidence="5">
    <location>
        <begin position="18"/>
        <end position="293"/>
    </location>
</feature>
<dbReference type="RefSeq" id="WP_133443174.1">
    <property type="nucleotide sequence ID" value="NZ_SCWB01000003.1"/>
</dbReference>
<dbReference type="SUPFAM" id="SSF46626">
    <property type="entry name" value="Cytochrome c"/>
    <property type="match status" value="2"/>
</dbReference>
<dbReference type="PANTHER" id="PTHR35008:SF4">
    <property type="entry name" value="BLL4482 PROTEIN"/>
    <property type="match status" value="1"/>
</dbReference>
<dbReference type="PROSITE" id="PS51007">
    <property type="entry name" value="CYTC"/>
    <property type="match status" value="2"/>
</dbReference>
<dbReference type="InterPro" id="IPR051459">
    <property type="entry name" value="Cytochrome_c-type_DH"/>
</dbReference>
<dbReference type="Pfam" id="PF21342">
    <property type="entry name" value="SoxA-TsdA_cyt-c"/>
    <property type="match status" value="1"/>
</dbReference>
<proteinExistence type="predicted"/>
<dbReference type="PROSITE" id="PS51257">
    <property type="entry name" value="PROKAR_LIPOPROTEIN"/>
    <property type="match status" value="1"/>
</dbReference>
<evidence type="ECO:0000313" key="8">
    <source>
        <dbReference type="Proteomes" id="UP000294802"/>
    </source>
</evidence>
<dbReference type="AlphaFoldDB" id="A0A4R6BWH5"/>
<reference evidence="7 8" key="1">
    <citation type="submission" date="2019-01" db="EMBL/GenBank/DDBJ databases">
        <title>Draft genome sequences of the type strains of six Macrococcus species.</title>
        <authorList>
            <person name="Mazhar S."/>
            <person name="Altermann E."/>
            <person name="Hill C."/>
            <person name="Mcauliffe O."/>
        </authorList>
    </citation>
    <scope>NUCLEOTIDE SEQUENCE [LARGE SCALE GENOMIC DNA]</scope>
    <source>
        <strain evidence="7 8">CCM4815</strain>
    </source>
</reference>
<evidence type="ECO:0000256" key="4">
    <source>
        <dbReference type="PROSITE-ProRule" id="PRU00433"/>
    </source>
</evidence>
<gene>
    <name evidence="7" type="ORF">ERX29_02840</name>
</gene>
<dbReference type="GO" id="GO:0020037">
    <property type="term" value="F:heme binding"/>
    <property type="evidence" value="ECO:0007669"/>
    <property type="project" value="InterPro"/>
</dbReference>
<dbReference type="InterPro" id="IPR009056">
    <property type="entry name" value="Cyt_c-like_dom"/>
</dbReference>
<keyword evidence="3 4" id="KW-0408">Iron</keyword>
<evidence type="ECO:0000313" key="7">
    <source>
        <dbReference type="EMBL" id="TDM12563.1"/>
    </source>
</evidence>
<dbReference type="PANTHER" id="PTHR35008">
    <property type="entry name" value="BLL4482 PROTEIN-RELATED"/>
    <property type="match status" value="1"/>
</dbReference>
<feature type="domain" description="Cytochrome c" evidence="6">
    <location>
        <begin position="42"/>
        <end position="144"/>
    </location>
</feature>
<evidence type="ECO:0000256" key="1">
    <source>
        <dbReference type="ARBA" id="ARBA00022617"/>
    </source>
</evidence>
<dbReference type="EMBL" id="SCWB01000003">
    <property type="protein sequence ID" value="TDM12563.1"/>
    <property type="molecule type" value="Genomic_DNA"/>
</dbReference>
<sequence>MKKQLAFLCLGTTVLLAACNSPKEQLDDYNKGDDISVSSVDPNTKKGKLIREGSDIMTSTNSILPEHVGNKLSCTSCHAGAGTGQALKLVGVANAFPQYRDREGRMTTLAERVNGCFERSMNGKALAEDSKEMKSIIAYLEFISPKDKYKRSAQKLVIKDIPVPDVKRGEAQFSRSNCITCHGNSSEYAPQAGPALWGDGSFNDGAGLSRFSKMYDFIYNYMPYNNPGSLTKQQASDLAAYVLSNDRPVFKDTKNRKFYPKGGRPDDKISEKERELIKKNLYKWEDLKAVEKS</sequence>
<keyword evidence="2 4" id="KW-0479">Metal-binding</keyword>
<evidence type="ECO:0000256" key="3">
    <source>
        <dbReference type="ARBA" id="ARBA00023004"/>
    </source>
</evidence>
<accession>A0A4R6BWH5</accession>
<dbReference type="Pfam" id="PF00034">
    <property type="entry name" value="Cytochrom_C"/>
    <property type="match status" value="1"/>
</dbReference>
<feature type="domain" description="Cytochrome c" evidence="6">
    <location>
        <begin position="164"/>
        <end position="246"/>
    </location>
</feature>
<keyword evidence="5" id="KW-0732">Signal</keyword>
<evidence type="ECO:0000256" key="5">
    <source>
        <dbReference type="SAM" id="SignalP"/>
    </source>
</evidence>
<dbReference type="GO" id="GO:0009055">
    <property type="term" value="F:electron transfer activity"/>
    <property type="evidence" value="ECO:0007669"/>
    <property type="project" value="InterPro"/>
</dbReference>